<comment type="caution">
    <text evidence="1">The sequence shown here is derived from an EMBL/GenBank/DDBJ whole genome shotgun (WGS) entry which is preliminary data.</text>
</comment>
<name>A0ACC5WDD9_PANGG</name>
<gene>
    <name evidence="1" type="ORF">PGIGA_G00190720</name>
</gene>
<protein>
    <submittedName>
        <fullName evidence="1">Uncharacterized protein</fullName>
    </submittedName>
</protein>
<reference evidence="1 2" key="1">
    <citation type="journal article" date="2022" name="bioRxiv">
        <title>An ancient truncated duplication of the anti-Mullerian hormone receptor type 2 gene is a potential conserved master sex determinant in the Pangasiidae catfish family.</title>
        <authorList>
            <person name="Wen M."/>
            <person name="Pan Q."/>
            <person name="Jouanno E."/>
            <person name="Montfort J."/>
            <person name="Zahm M."/>
            <person name="Cabau C."/>
            <person name="Klopp C."/>
            <person name="Iampietro C."/>
            <person name="Roques C."/>
            <person name="Bouchez O."/>
            <person name="Castinel A."/>
            <person name="Donnadieu C."/>
            <person name="Parrinello H."/>
            <person name="Poncet C."/>
            <person name="Belmonte E."/>
            <person name="Gautier V."/>
            <person name="Avarre J.-C."/>
            <person name="Dugue R."/>
            <person name="Gustiano R."/>
            <person name="Ha T.T.T."/>
            <person name="Campet M."/>
            <person name="Sriphairoj K."/>
            <person name="Ribolli J."/>
            <person name="de Almeida F.L."/>
            <person name="Desvignes T."/>
            <person name="Postlethwait J.H."/>
            <person name="Bucao C.F."/>
            <person name="Robinson-Rechavi M."/>
            <person name="Bobe J."/>
            <person name="Herpin A."/>
            <person name="Guiguen Y."/>
        </authorList>
    </citation>
    <scope>NUCLEOTIDE SEQUENCE [LARGE SCALE GENOMIC DNA]</scope>
    <source>
        <strain evidence="1">YG-Dec2019</strain>
    </source>
</reference>
<evidence type="ECO:0000313" key="2">
    <source>
        <dbReference type="Proteomes" id="UP000829447"/>
    </source>
</evidence>
<proteinExistence type="predicted"/>
<organism evidence="1 2">
    <name type="scientific">Pangasianodon gigas</name>
    <name type="common">Mekong giant catfish</name>
    <name type="synonym">Pangasius gigas</name>
    <dbReference type="NCBI Taxonomy" id="30993"/>
    <lineage>
        <taxon>Eukaryota</taxon>
        <taxon>Metazoa</taxon>
        <taxon>Chordata</taxon>
        <taxon>Craniata</taxon>
        <taxon>Vertebrata</taxon>
        <taxon>Euteleostomi</taxon>
        <taxon>Actinopterygii</taxon>
        <taxon>Neopterygii</taxon>
        <taxon>Teleostei</taxon>
        <taxon>Ostariophysi</taxon>
        <taxon>Siluriformes</taxon>
        <taxon>Pangasiidae</taxon>
        <taxon>Pangasianodon</taxon>
    </lineage>
</organism>
<dbReference type="EMBL" id="CM040456">
    <property type="protein sequence ID" value="MCI4376638.1"/>
    <property type="molecule type" value="Genomic_DNA"/>
</dbReference>
<evidence type="ECO:0000313" key="1">
    <source>
        <dbReference type="EMBL" id="MCI4376638.1"/>
    </source>
</evidence>
<keyword evidence="2" id="KW-1185">Reference proteome</keyword>
<accession>A0ACC5WDD9</accession>
<dbReference type="Proteomes" id="UP000829447">
    <property type="component" value="Linkage Group LG3"/>
</dbReference>
<sequence length="100" mass="10971">MRFGTYPKSLVPPAFARAQLDNVRPRALRGDSSGLPGVPRGKDGAGREEKRITLARIFNNVLSVRAGYRRLVVALLEASKARTADSVCFLVQSDAWREAT</sequence>